<reference evidence="1" key="1">
    <citation type="submission" date="2022-05" db="EMBL/GenBank/DDBJ databases">
        <title>Chromosome-level genome of Chaenocephalus aceratus.</title>
        <authorList>
            <person name="Park H."/>
        </authorList>
    </citation>
    <scope>NUCLEOTIDE SEQUENCE</scope>
    <source>
        <strain evidence="1">KU_202001</strain>
    </source>
</reference>
<proteinExistence type="predicted"/>
<gene>
    <name evidence="1" type="ORF">KUCAC02_030812</name>
</gene>
<name>A0ACB9XLA2_CHAAC</name>
<dbReference type="Proteomes" id="UP001057452">
    <property type="component" value="Chromosome 5"/>
</dbReference>
<dbReference type="EMBL" id="CM043789">
    <property type="protein sequence ID" value="KAI4827418.1"/>
    <property type="molecule type" value="Genomic_DNA"/>
</dbReference>
<sequence>MPGLLYITLTAAHICLHESHMFLWDVLMLLFLSTCDVEVQILSLLACCDAFRVGSSQRVIPLSAPGARVFQDEGPAQAHFIQELVRTKRHSVPELVRVQPHLVHDMGRPEIYETSRSKDKMESDNSSQINPPPPAGQKQSGPALLWKKMLV</sequence>
<protein>
    <submittedName>
        <fullName evidence="1">Uncharacterized protein</fullName>
    </submittedName>
</protein>
<accession>A0ACB9XLA2</accession>
<keyword evidence="2" id="KW-1185">Reference proteome</keyword>
<comment type="caution">
    <text evidence="1">The sequence shown here is derived from an EMBL/GenBank/DDBJ whole genome shotgun (WGS) entry which is preliminary data.</text>
</comment>
<evidence type="ECO:0000313" key="2">
    <source>
        <dbReference type="Proteomes" id="UP001057452"/>
    </source>
</evidence>
<organism evidence="1 2">
    <name type="scientific">Chaenocephalus aceratus</name>
    <name type="common">Blackfin icefish</name>
    <name type="synonym">Chaenichthys aceratus</name>
    <dbReference type="NCBI Taxonomy" id="36190"/>
    <lineage>
        <taxon>Eukaryota</taxon>
        <taxon>Metazoa</taxon>
        <taxon>Chordata</taxon>
        <taxon>Craniata</taxon>
        <taxon>Vertebrata</taxon>
        <taxon>Euteleostomi</taxon>
        <taxon>Actinopterygii</taxon>
        <taxon>Neopterygii</taxon>
        <taxon>Teleostei</taxon>
        <taxon>Neoteleostei</taxon>
        <taxon>Acanthomorphata</taxon>
        <taxon>Eupercaria</taxon>
        <taxon>Perciformes</taxon>
        <taxon>Notothenioidei</taxon>
        <taxon>Channichthyidae</taxon>
        <taxon>Chaenocephalus</taxon>
    </lineage>
</organism>
<evidence type="ECO:0000313" key="1">
    <source>
        <dbReference type="EMBL" id="KAI4827418.1"/>
    </source>
</evidence>